<dbReference type="GO" id="GO:0016020">
    <property type="term" value="C:membrane"/>
    <property type="evidence" value="ECO:0007669"/>
    <property type="project" value="UniProtKB-SubCell"/>
</dbReference>
<evidence type="ECO:0000256" key="2">
    <source>
        <dbReference type="ARBA" id="ARBA00008114"/>
    </source>
</evidence>
<dbReference type="PANTHER" id="PTHR43840:SF15">
    <property type="entry name" value="MITOCHONDRIAL METAL TRANSPORTER 1-RELATED"/>
    <property type="match status" value="1"/>
</dbReference>
<evidence type="ECO:0000256" key="3">
    <source>
        <dbReference type="ARBA" id="ARBA00022448"/>
    </source>
</evidence>
<feature type="transmembrane region" description="Helical" evidence="7">
    <location>
        <begin position="20"/>
        <end position="42"/>
    </location>
</feature>
<dbReference type="SUPFAM" id="SSF161111">
    <property type="entry name" value="Cation efflux protein transmembrane domain-like"/>
    <property type="match status" value="1"/>
</dbReference>
<evidence type="ECO:0000256" key="1">
    <source>
        <dbReference type="ARBA" id="ARBA00004141"/>
    </source>
</evidence>
<keyword evidence="4 7" id="KW-0812">Transmembrane</keyword>
<keyword evidence="6 7" id="KW-0472">Membrane</keyword>
<reference evidence="9 10" key="1">
    <citation type="journal article" date="2011" name="Stand. Genomic Sci.">
        <title>Non-contiguous finished genome sequence and contextual data of the filamentous soil bacterium Ktedonobacter racemifer type strain (SOSP1-21).</title>
        <authorList>
            <person name="Chang Y.J."/>
            <person name="Land M."/>
            <person name="Hauser L."/>
            <person name="Chertkov O."/>
            <person name="Del Rio T.G."/>
            <person name="Nolan M."/>
            <person name="Copeland A."/>
            <person name="Tice H."/>
            <person name="Cheng J.F."/>
            <person name="Lucas S."/>
            <person name="Han C."/>
            <person name="Goodwin L."/>
            <person name="Pitluck S."/>
            <person name="Ivanova N."/>
            <person name="Ovchinikova G."/>
            <person name="Pati A."/>
            <person name="Chen A."/>
            <person name="Palaniappan K."/>
            <person name="Mavromatis K."/>
            <person name="Liolios K."/>
            <person name="Brettin T."/>
            <person name="Fiebig A."/>
            <person name="Rohde M."/>
            <person name="Abt B."/>
            <person name="Goker M."/>
            <person name="Detter J.C."/>
            <person name="Woyke T."/>
            <person name="Bristow J."/>
            <person name="Eisen J.A."/>
            <person name="Markowitz V."/>
            <person name="Hugenholtz P."/>
            <person name="Kyrpides N.C."/>
            <person name="Klenk H.P."/>
            <person name="Lapidus A."/>
        </authorList>
    </citation>
    <scope>NUCLEOTIDE SEQUENCE [LARGE SCALE GENOMIC DNA]</scope>
    <source>
        <strain evidence="10">DSM 44963</strain>
    </source>
</reference>
<evidence type="ECO:0000256" key="7">
    <source>
        <dbReference type="SAM" id="Phobius"/>
    </source>
</evidence>
<dbReference type="GO" id="GO:0008324">
    <property type="term" value="F:monoatomic cation transmembrane transporter activity"/>
    <property type="evidence" value="ECO:0007669"/>
    <property type="project" value="InterPro"/>
</dbReference>
<dbReference type="RefSeq" id="WP_007914267.1">
    <property type="nucleotide sequence ID" value="NZ_ADVG01000003.1"/>
</dbReference>
<evidence type="ECO:0000256" key="5">
    <source>
        <dbReference type="ARBA" id="ARBA00022989"/>
    </source>
</evidence>
<dbReference type="InParanoid" id="D6TSW2"/>
<dbReference type="Gene3D" id="1.20.1510.10">
    <property type="entry name" value="Cation efflux protein transmembrane domain"/>
    <property type="match status" value="1"/>
</dbReference>
<dbReference type="Pfam" id="PF01545">
    <property type="entry name" value="Cation_efflux"/>
    <property type="match status" value="1"/>
</dbReference>
<dbReference type="NCBIfam" id="TIGR01297">
    <property type="entry name" value="CDF"/>
    <property type="match status" value="1"/>
</dbReference>
<protein>
    <submittedName>
        <fullName evidence="9">Cation diffusion facilitator family transporter</fullName>
    </submittedName>
</protein>
<dbReference type="AlphaFoldDB" id="D6TSW2"/>
<evidence type="ECO:0000313" key="9">
    <source>
        <dbReference type="EMBL" id="EFH83513.1"/>
    </source>
</evidence>
<name>D6TSW2_KTERA</name>
<dbReference type="eggNOG" id="COG0053">
    <property type="taxonomic scope" value="Bacteria"/>
</dbReference>
<dbReference type="Proteomes" id="UP000004508">
    <property type="component" value="Unassembled WGS sequence"/>
</dbReference>
<dbReference type="PANTHER" id="PTHR43840">
    <property type="entry name" value="MITOCHONDRIAL METAL TRANSPORTER 1-RELATED"/>
    <property type="match status" value="1"/>
</dbReference>
<feature type="transmembrane region" description="Helical" evidence="7">
    <location>
        <begin position="123"/>
        <end position="140"/>
    </location>
</feature>
<sequence length="359" mass="39837">MPTHDDHYHHRQDMQREKMLVALSSVGAAIGLTTLKLIVGLLTGSLGILAEAAHSGFDLIAALMTFFAVRLASRPADQTHHYGHEKIENLSAFLEALLLLLTAAWVIYEAVRRLLYHEGHVEISIWAFVVMGISIVVDVTRSRVLLRVARKVGSQALEADALHFSTDIWSSAVVIVGLLIVLLTNLLHLPSWLTQADAVAALAVSGIVIWVSIRLARDTLDVLLDKAPHVLLAPMTQRLRERIDDATSMHLTVGRKENMVEQTLCSSALFSSDTERLQRSRTWLDAHSSSLGKTRECVTCCQASCKTLNLEVEAFCDTLLVLSQKSKHTEPALIHFCLYTLSWLSFYPLFLHLCCIVEA</sequence>
<dbReference type="InterPro" id="IPR050291">
    <property type="entry name" value="CDF_Transporter"/>
</dbReference>
<dbReference type="STRING" id="485913.Krac_4485"/>
<dbReference type="InterPro" id="IPR058533">
    <property type="entry name" value="Cation_efflux_TM"/>
</dbReference>
<keyword evidence="3" id="KW-0813">Transport</keyword>
<feature type="transmembrane region" description="Helical" evidence="7">
    <location>
        <begin position="198"/>
        <end position="216"/>
    </location>
</feature>
<evidence type="ECO:0000256" key="6">
    <source>
        <dbReference type="ARBA" id="ARBA00023136"/>
    </source>
</evidence>
<keyword evidence="5 7" id="KW-1133">Transmembrane helix</keyword>
<feature type="domain" description="Cation efflux protein transmembrane" evidence="8">
    <location>
        <begin position="25"/>
        <end position="224"/>
    </location>
</feature>
<evidence type="ECO:0000313" key="10">
    <source>
        <dbReference type="Proteomes" id="UP000004508"/>
    </source>
</evidence>
<comment type="subcellular location">
    <subcellularLocation>
        <location evidence="1">Membrane</location>
        <topology evidence="1">Multi-pass membrane protein</topology>
    </subcellularLocation>
</comment>
<feature type="transmembrane region" description="Helical" evidence="7">
    <location>
        <begin position="161"/>
        <end position="186"/>
    </location>
</feature>
<proteinExistence type="inferred from homology"/>
<accession>D6TSW2</accession>
<dbReference type="InterPro" id="IPR002524">
    <property type="entry name" value="Cation_efflux"/>
</dbReference>
<dbReference type="InterPro" id="IPR027469">
    <property type="entry name" value="Cation_efflux_TMD_sf"/>
</dbReference>
<dbReference type="EMBL" id="ADVG01000003">
    <property type="protein sequence ID" value="EFH83513.1"/>
    <property type="molecule type" value="Genomic_DNA"/>
</dbReference>
<feature type="transmembrane region" description="Helical" evidence="7">
    <location>
        <begin position="48"/>
        <end position="69"/>
    </location>
</feature>
<comment type="similarity">
    <text evidence="2">Belongs to the cation diffusion facilitator (CDF) transporter (TC 2.A.4) family.</text>
</comment>
<evidence type="ECO:0000259" key="8">
    <source>
        <dbReference type="Pfam" id="PF01545"/>
    </source>
</evidence>
<evidence type="ECO:0000256" key="4">
    <source>
        <dbReference type="ARBA" id="ARBA00022692"/>
    </source>
</evidence>
<keyword evidence="10" id="KW-1185">Reference proteome</keyword>
<gene>
    <name evidence="9" type="ORF">Krac_4485</name>
</gene>
<organism evidence="9 10">
    <name type="scientific">Ktedonobacter racemifer DSM 44963</name>
    <dbReference type="NCBI Taxonomy" id="485913"/>
    <lineage>
        <taxon>Bacteria</taxon>
        <taxon>Bacillati</taxon>
        <taxon>Chloroflexota</taxon>
        <taxon>Ktedonobacteria</taxon>
        <taxon>Ktedonobacterales</taxon>
        <taxon>Ktedonobacteraceae</taxon>
        <taxon>Ktedonobacter</taxon>
    </lineage>
</organism>
<feature type="transmembrane region" description="Helical" evidence="7">
    <location>
        <begin position="90"/>
        <end position="111"/>
    </location>
</feature>
<comment type="caution">
    <text evidence="9">The sequence shown here is derived from an EMBL/GenBank/DDBJ whole genome shotgun (WGS) entry which is preliminary data.</text>
</comment>